<feature type="transmembrane region" description="Helical" evidence="2">
    <location>
        <begin position="70"/>
        <end position="89"/>
    </location>
</feature>
<reference evidence="3" key="2">
    <citation type="submission" date="2020-05" db="UniProtKB">
        <authorList>
            <consortium name="EnsemblMetazoa"/>
        </authorList>
    </citation>
    <scope>IDENTIFICATION</scope>
    <source>
        <strain evidence="3">CM1001059</strain>
    </source>
</reference>
<keyword evidence="2" id="KW-0472">Membrane</keyword>
<dbReference type="VEuPathDB" id="VectorBase:AMEC021463"/>
<name>A0A182UJE3_9DIPT</name>
<keyword evidence="2" id="KW-0812">Transmembrane</keyword>
<protein>
    <submittedName>
        <fullName evidence="3">Uncharacterized protein</fullName>
    </submittedName>
</protein>
<reference evidence="4" key="1">
    <citation type="submission" date="2014-01" db="EMBL/GenBank/DDBJ databases">
        <title>The Genome Sequence of Anopheles melas CM1001059_A (V2).</title>
        <authorList>
            <consortium name="The Broad Institute Genomics Platform"/>
            <person name="Neafsey D.E."/>
            <person name="Besansky N."/>
            <person name="Howell P."/>
            <person name="Walton C."/>
            <person name="Young S.K."/>
            <person name="Zeng Q."/>
            <person name="Gargeya S."/>
            <person name="Fitzgerald M."/>
            <person name="Haas B."/>
            <person name="Abouelleil A."/>
            <person name="Allen A.W."/>
            <person name="Alvarado L."/>
            <person name="Arachchi H.M."/>
            <person name="Berlin A.M."/>
            <person name="Chapman S.B."/>
            <person name="Gainer-Dewar J."/>
            <person name="Goldberg J."/>
            <person name="Griggs A."/>
            <person name="Gujja S."/>
            <person name="Hansen M."/>
            <person name="Howarth C."/>
            <person name="Imamovic A."/>
            <person name="Ireland A."/>
            <person name="Larimer J."/>
            <person name="McCowan C."/>
            <person name="Murphy C."/>
            <person name="Pearson M."/>
            <person name="Poon T.W."/>
            <person name="Priest M."/>
            <person name="Roberts A."/>
            <person name="Saif S."/>
            <person name="Shea T."/>
            <person name="Sisk P."/>
            <person name="Sykes S."/>
            <person name="Wortman J."/>
            <person name="Nusbaum C."/>
            <person name="Birren B."/>
        </authorList>
    </citation>
    <scope>NUCLEOTIDE SEQUENCE [LARGE SCALE GENOMIC DNA]</scope>
    <source>
        <strain evidence="4">CM1001059</strain>
    </source>
</reference>
<dbReference type="Proteomes" id="UP000075902">
    <property type="component" value="Unassembled WGS sequence"/>
</dbReference>
<dbReference type="AlphaFoldDB" id="A0A182UJE3"/>
<keyword evidence="4" id="KW-1185">Reference proteome</keyword>
<keyword evidence="2" id="KW-1133">Transmembrane helix</keyword>
<evidence type="ECO:0000313" key="4">
    <source>
        <dbReference type="Proteomes" id="UP000075902"/>
    </source>
</evidence>
<evidence type="ECO:0000256" key="1">
    <source>
        <dbReference type="SAM" id="MobiDB-lite"/>
    </source>
</evidence>
<proteinExistence type="predicted"/>
<feature type="region of interest" description="Disordered" evidence="1">
    <location>
        <begin position="106"/>
        <end position="151"/>
    </location>
</feature>
<accession>A0A182UJE3</accession>
<feature type="compositionally biased region" description="Basic and acidic residues" evidence="1">
    <location>
        <begin position="106"/>
        <end position="124"/>
    </location>
</feature>
<feature type="transmembrane region" description="Helical" evidence="2">
    <location>
        <begin position="30"/>
        <end position="50"/>
    </location>
</feature>
<evidence type="ECO:0000256" key="2">
    <source>
        <dbReference type="SAM" id="Phobius"/>
    </source>
</evidence>
<sequence length="151" mass="15721">MEELIMMNENTSSSCDELSSSSRSSCSRPLLVPSFALLPVLLSPLAAISVMLPVSAAPATPLPTAPPSPVAAAAAAAAAAASASALRFASSSSKYLLLSVDIGEQHPNERVREGEGNKSNKQEGESVVIGSGQDGWESNRPAYYRPSRVNY</sequence>
<organism evidence="3 4">
    <name type="scientific">Anopheles melas</name>
    <dbReference type="NCBI Taxonomy" id="34690"/>
    <lineage>
        <taxon>Eukaryota</taxon>
        <taxon>Metazoa</taxon>
        <taxon>Ecdysozoa</taxon>
        <taxon>Arthropoda</taxon>
        <taxon>Hexapoda</taxon>
        <taxon>Insecta</taxon>
        <taxon>Pterygota</taxon>
        <taxon>Neoptera</taxon>
        <taxon>Endopterygota</taxon>
        <taxon>Diptera</taxon>
        <taxon>Nematocera</taxon>
        <taxon>Culicoidea</taxon>
        <taxon>Culicidae</taxon>
        <taxon>Anophelinae</taxon>
        <taxon>Anopheles</taxon>
    </lineage>
</organism>
<dbReference type="EnsemblMetazoa" id="AMEC021463-RA">
    <property type="protein sequence ID" value="AMEC021463-PA"/>
    <property type="gene ID" value="AMEC021463"/>
</dbReference>
<evidence type="ECO:0000313" key="3">
    <source>
        <dbReference type="EnsemblMetazoa" id="AMEC021463-PA"/>
    </source>
</evidence>